<evidence type="ECO:0000256" key="7">
    <source>
        <dbReference type="ARBA" id="ARBA00023242"/>
    </source>
</evidence>
<dbReference type="EMBL" id="VXIS01000040">
    <property type="protein sequence ID" value="KAA8911031.1"/>
    <property type="molecule type" value="Genomic_DNA"/>
</dbReference>
<dbReference type="CDD" id="cd03524">
    <property type="entry name" value="RPA2_OBF_family"/>
    <property type="match status" value="1"/>
</dbReference>
<accession>A0A5J5F3Q3</accession>
<feature type="region of interest" description="Disordered" evidence="9">
    <location>
        <begin position="400"/>
        <end position="591"/>
    </location>
</feature>
<keyword evidence="4" id="KW-0158">Chromosome</keyword>
<dbReference type="PANTHER" id="PTHR13989">
    <property type="entry name" value="REPLICATION PROTEIN A-RELATED"/>
    <property type="match status" value="1"/>
</dbReference>
<reference evidence="11 12" key="1">
    <citation type="submission" date="2019-09" db="EMBL/GenBank/DDBJ databases">
        <title>Draft genome of the ectomycorrhizal ascomycete Sphaerosporella brunnea.</title>
        <authorList>
            <consortium name="DOE Joint Genome Institute"/>
            <person name="Benucci G.M."/>
            <person name="Marozzi G."/>
            <person name="Antonielli L."/>
            <person name="Sanchez S."/>
            <person name="Marco P."/>
            <person name="Wang X."/>
            <person name="Falini L.B."/>
            <person name="Barry K."/>
            <person name="Haridas S."/>
            <person name="Lipzen A."/>
            <person name="Labutti K."/>
            <person name="Grigoriev I.V."/>
            <person name="Murat C."/>
            <person name="Martin F."/>
            <person name="Albertini E."/>
            <person name="Donnini D."/>
            <person name="Bonito G."/>
        </authorList>
    </citation>
    <scope>NUCLEOTIDE SEQUENCE [LARGE SCALE GENOMIC DNA]</scope>
    <source>
        <strain evidence="11 12">Sb_GMNB300</strain>
    </source>
</reference>
<evidence type="ECO:0000256" key="4">
    <source>
        <dbReference type="ARBA" id="ARBA00022454"/>
    </source>
</evidence>
<organism evidence="11 12">
    <name type="scientific">Sphaerosporella brunnea</name>
    <dbReference type="NCBI Taxonomy" id="1250544"/>
    <lineage>
        <taxon>Eukaryota</taxon>
        <taxon>Fungi</taxon>
        <taxon>Dikarya</taxon>
        <taxon>Ascomycota</taxon>
        <taxon>Pezizomycotina</taxon>
        <taxon>Pezizomycetes</taxon>
        <taxon>Pezizales</taxon>
        <taxon>Pyronemataceae</taxon>
        <taxon>Sphaerosporella</taxon>
    </lineage>
</organism>
<dbReference type="SUPFAM" id="SSF50249">
    <property type="entry name" value="Nucleic acid-binding proteins"/>
    <property type="match status" value="1"/>
</dbReference>
<feature type="compositionally biased region" description="Polar residues" evidence="9">
    <location>
        <begin position="343"/>
        <end position="353"/>
    </location>
</feature>
<keyword evidence="7" id="KW-0539">Nucleus</keyword>
<comment type="caution">
    <text evidence="11">The sequence shown here is derived from an EMBL/GenBank/DDBJ whole genome shotgun (WGS) entry which is preliminary data.</text>
</comment>
<evidence type="ECO:0000256" key="9">
    <source>
        <dbReference type="SAM" id="MobiDB-lite"/>
    </source>
</evidence>
<name>A0A5J5F3Q3_9PEZI</name>
<feature type="compositionally biased region" description="Basic and acidic residues" evidence="9">
    <location>
        <begin position="193"/>
        <end position="231"/>
    </location>
</feature>
<evidence type="ECO:0000256" key="3">
    <source>
        <dbReference type="ARBA" id="ARBA00017411"/>
    </source>
</evidence>
<dbReference type="GO" id="GO:0003677">
    <property type="term" value="F:DNA binding"/>
    <property type="evidence" value="ECO:0007669"/>
    <property type="project" value="UniProtKB-KW"/>
</dbReference>
<dbReference type="InterPro" id="IPR040260">
    <property type="entry name" value="RFA2-like"/>
</dbReference>
<comment type="subcellular location">
    <subcellularLocation>
        <location evidence="2">Chromosome</location>
        <location evidence="2">Telomere</location>
    </subcellularLocation>
    <subcellularLocation>
        <location evidence="1">Nucleus</location>
    </subcellularLocation>
</comment>
<dbReference type="OrthoDB" id="77828at2759"/>
<evidence type="ECO:0000256" key="1">
    <source>
        <dbReference type="ARBA" id="ARBA00004123"/>
    </source>
</evidence>
<feature type="compositionally biased region" description="Low complexity" evidence="9">
    <location>
        <begin position="553"/>
        <end position="575"/>
    </location>
</feature>
<feature type="region of interest" description="Disordered" evidence="9">
    <location>
        <begin position="187"/>
        <end position="376"/>
    </location>
</feature>
<dbReference type="AlphaFoldDB" id="A0A5J5F3Q3"/>
<dbReference type="GO" id="GO:0000781">
    <property type="term" value="C:chromosome, telomeric region"/>
    <property type="evidence" value="ECO:0007669"/>
    <property type="project" value="UniProtKB-SubCell"/>
</dbReference>
<keyword evidence="12" id="KW-1185">Reference proteome</keyword>
<keyword evidence="5" id="KW-0779">Telomere</keyword>
<evidence type="ECO:0000313" key="11">
    <source>
        <dbReference type="EMBL" id="KAA8911031.1"/>
    </source>
</evidence>
<dbReference type="Pfam" id="PF10451">
    <property type="entry name" value="Stn1"/>
    <property type="match status" value="1"/>
</dbReference>
<evidence type="ECO:0000256" key="5">
    <source>
        <dbReference type="ARBA" id="ARBA00022895"/>
    </source>
</evidence>
<keyword evidence="6" id="KW-0238">DNA-binding</keyword>
<dbReference type="PANTHER" id="PTHR13989:SF33">
    <property type="entry name" value="CST COMPLEX SUBUNIT STN1"/>
    <property type="match status" value="1"/>
</dbReference>
<evidence type="ECO:0000256" key="8">
    <source>
        <dbReference type="ARBA" id="ARBA00030039"/>
    </source>
</evidence>
<dbReference type="Proteomes" id="UP000326924">
    <property type="component" value="Unassembled WGS sequence"/>
</dbReference>
<sequence length="591" mass="65795">MSGIKTTQNATPTFYPSYLFAHSATYTSWARLTCADVQHRLFRRPEYASHDSKELWFFAETNHPIRWVRIVGIVVAVDEWESRTQLTIDDGSGEVMDVITWKTPRFRDAESGNTSLPNLSGVQVGALVKVKGCITEFKGRRQMVLKKCEVLRSTEDEIRAWREMTDWKRNVLMKLWVVDDRTIKREKRRMRARAREELSRKKKKAQDEGGDGKRILSDGHGSDGKDGTKEFRGRRRPEGYLPPPIPKSLALVKNQGDSEKSRRRFKGKRRPEGYVPLPKPLERSKSPDIPPVVVKSKKLDHPDDGNPAATKQSPGTAVESKSDITTSRGRKRPHDHKTLLKSPPSSEAQQATVSRGSRSPASKRARPSYSDFEFDGVNAPTKLEDRKLAELPRKATLSIVDQSESLEKSVPSVASDPSSGRRRRIRIVPAGKAIPPPVPVEPQQTPVQAQHDAYTLRFSKQADETAPPLPFSSFRGRRRPGTIQSGKEPQSQQPPTPQQKTSGNQKGFASTQISSTIATIETLPTFKGRRRAQPEGAAQIPANSRGGGTSAHLQPDSYSTSSSQLPTPSQPPLSTFRGRRRELATGSVVNS</sequence>
<protein>
    <recommendedName>
        <fullName evidence="3">CST complex subunit STN1</fullName>
    </recommendedName>
    <alternativeName>
        <fullName evidence="8">Suppressor of cdc thirteen homolog</fullName>
    </alternativeName>
</protein>
<gene>
    <name evidence="11" type="ORF">FN846DRAFT_888059</name>
</gene>
<dbReference type="InterPro" id="IPR018856">
    <property type="entry name" value="Stn1_N"/>
</dbReference>
<dbReference type="InParanoid" id="A0A5J5F3Q3"/>
<proteinExistence type="predicted"/>
<dbReference type="GO" id="GO:0005634">
    <property type="term" value="C:nucleus"/>
    <property type="evidence" value="ECO:0007669"/>
    <property type="project" value="UniProtKB-SubCell"/>
</dbReference>
<feature type="compositionally biased region" description="Polar residues" evidence="9">
    <location>
        <begin position="500"/>
        <end position="519"/>
    </location>
</feature>
<feature type="domain" description="CST complex subunit Stn1 N-terminal" evidence="10">
    <location>
        <begin position="7"/>
        <end position="197"/>
    </location>
</feature>
<evidence type="ECO:0000256" key="2">
    <source>
        <dbReference type="ARBA" id="ARBA00004574"/>
    </source>
</evidence>
<evidence type="ECO:0000259" key="10">
    <source>
        <dbReference type="Pfam" id="PF10451"/>
    </source>
</evidence>
<evidence type="ECO:0000256" key="6">
    <source>
        <dbReference type="ARBA" id="ARBA00023125"/>
    </source>
</evidence>
<dbReference type="Gene3D" id="2.40.50.140">
    <property type="entry name" value="Nucleic acid-binding proteins"/>
    <property type="match status" value="1"/>
</dbReference>
<dbReference type="InterPro" id="IPR012340">
    <property type="entry name" value="NA-bd_OB-fold"/>
</dbReference>
<evidence type="ECO:0000313" key="12">
    <source>
        <dbReference type="Proteomes" id="UP000326924"/>
    </source>
</evidence>